<name>A0A2W5SE96_VARPD</name>
<sequence>MTMGLLDELAGDPQFQLGLGLLAAGGPGQGSTGQRIAGALQGWQAQQDALQDTALKRKLMQSQLDENASQAAYRTAQLGQLQRQQDLQATLLGIPTAGGGTSTASGATAALTPTATASAGALGTPAAGGNTLASLSEQYRVPLPALQYDLVFNGGKGIAEMVAKRGTPDMQVVNGYAYDKNQVKPGFLPALNTSQDGKSTLTLPDPATGIPSVMPTPGAVGAFSAFQDAQGRAQANWTPETVLGANGERVIRPRSAVLGGQPTQGPSYSSPGLAGGSTASAATEQIAVMKSELAKMAPNDPDRPAVEREIQRLSGQPAPMVTAGNVVELSPTQQTANEAARVRAVDTAKADVTRDSARQAAQKMQGQIGAAATLAGQLLDQGPTGSGAGALVDKAANFFGMTTKGGDVAQQLEALSGWMVANVPRMEGPQSNADVLNYQTMAGRVGDRSLPISARKAALQIVMQLQAKYADLNAGSGDAAPPATPAQSATNSGAPKTFQEAGYSNEKQVIQDAQNTIMRNPKARPEVERRLKSIGLSLPGATGSW</sequence>
<comment type="caution">
    <text evidence="2">The sequence shown here is derived from an EMBL/GenBank/DDBJ whole genome shotgun (WGS) entry which is preliminary data.</text>
</comment>
<proteinExistence type="predicted"/>
<dbReference type="EMBL" id="QFPP01000007">
    <property type="protein sequence ID" value="PZQ77933.1"/>
    <property type="molecule type" value="Genomic_DNA"/>
</dbReference>
<feature type="compositionally biased region" description="Polar residues" evidence="1">
    <location>
        <begin position="261"/>
        <end position="270"/>
    </location>
</feature>
<protein>
    <submittedName>
        <fullName evidence="2">Uncharacterized protein</fullName>
    </submittedName>
</protein>
<feature type="region of interest" description="Disordered" evidence="1">
    <location>
        <begin position="257"/>
        <end position="277"/>
    </location>
</feature>
<evidence type="ECO:0000313" key="2">
    <source>
        <dbReference type="EMBL" id="PZQ77933.1"/>
    </source>
</evidence>
<evidence type="ECO:0000256" key="1">
    <source>
        <dbReference type="SAM" id="MobiDB-lite"/>
    </source>
</evidence>
<feature type="region of interest" description="Disordered" evidence="1">
    <location>
        <begin position="476"/>
        <end position="501"/>
    </location>
</feature>
<gene>
    <name evidence="2" type="ORF">DI563_01890</name>
</gene>
<organism evidence="2 3">
    <name type="scientific">Variovorax paradoxus</name>
    <dbReference type="NCBI Taxonomy" id="34073"/>
    <lineage>
        <taxon>Bacteria</taxon>
        <taxon>Pseudomonadati</taxon>
        <taxon>Pseudomonadota</taxon>
        <taxon>Betaproteobacteria</taxon>
        <taxon>Burkholderiales</taxon>
        <taxon>Comamonadaceae</taxon>
        <taxon>Variovorax</taxon>
    </lineage>
</organism>
<accession>A0A2W5SE96</accession>
<reference evidence="2 3" key="1">
    <citation type="submission" date="2017-08" db="EMBL/GenBank/DDBJ databases">
        <title>Infants hospitalized years apart are colonized by the same room-sourced microbial strains.</title>
        <authorList>
            <person name="Brooks B."/>
            <person name="Olm M.R."/>
            <person name="Firek B.A."/>
            <person name="Baker R."/>
            <person name="Thomas B.C."/>
            <person name="Morowitz M.J."/>
            <person name="Banfield J.F."/>
        </authorList>
    </citation>
    <scope>NUCLEOTIDE SEQUENCE [LARGE SCALE GENOMIC DNA]</scope>
    <source>
        <strain evidence="2">S2_005_003_R2_41</strain>
    </source>
</reference>
<dbReference type="Proteomes" id="UP000249135">
    <property type="component" value="Unassembled WGS sequence"/>
</dbReference>
<dbReference type="AlphaFoldDB" id="A0A2W5SE96"/>
<evidence type="ECO:0000313" key="3">
    <source>
        <dbReference type="Proteomes" id="UP000249135"/>
    </source>
</evidence>